<evidence type="ECO:0000313" key="1">
    <source>
        <dbReference type="EMBL" id="MBD1372021.1"/>
    </source>
</evidence>
<proteinExistence type="predicted"/>
<sequence>MMHLQITGTSPQVQTFLCDLEHRKQVEVVEKSCPSFIDDKHRLVRIDCHIKHLPARRQTNITLRTTDGKSIHFPLLDVIQVEISPGVKLLTGRVTDVFS</sequence>
<comment type="caution">
    <text evidence="1">The sequence shown here is derived from an EMBL/GenBank/DDBJ whole genome shotgun (WGS) entry which is preliminary data.</text>
</comment>
<gene>
    <name evidence="1" type="ORF">IC620_06560</name>
</gene>
<name>A0A926N8E5_9BACL</name>
<accession>A0A926N8E5</accession>
<reference evidence="1" key="1">
    <citation type="submission" date="2020-09" db="EMBL/GenBank/DDBJ databases">
        <title>A novel bacterium of genus Hazenella, isolated from South China Sea.</title>
        <authorList>
            <person name="Huang H."/>
            <person name="Mo K."/>
            <person name="Hu Y."/>
        </authorList>
    </citation>
    <scope>NUCLEOTIDE SEQUENCE</scope>
    <source>
        <strain evidence="1">IB182357</strain>
    </source>
</reference>
<protein>
    <submittedName>
        <fullName evidence="1">Uncharacterized protein</fullName>
    </submittedName>
</protein>
<dbReference type="EMBL" id="JACXAH010000008">
    <property type="protein sequence ID" value="MBD1372021.1"/>
    <property type="molecule type" value="Genomic_DNA"/>
</dbReference>
<dbReference type="RefSeq" id="WP_191139452.1">
    <property type="nucleotide sequence ID" value="NZ_JACXAG020000003.1"/>
</dbReference>
<dbReference type="AlphaFoldDB" id="A0A926N8E5"/>
<dbReference type="Proteomes" id="UP000661691">
    <property type="component" value="Unassembled WGS sequence"/>
</dbReference>
<keyword evidence="2" id="KW-1185">Reference proteome</keyword>
<evidence type="ECO:0000313" key="2">
    <source>
        <dbReference type="Proteomes" id="UP000661691"/>
    </source>
</evidence>
<organism evidence="1 2">
    <name type="scientific">Polycladospora coralii</name>
    <dbReference type="NCBI Taxonomy" id="2771432"/>
    <lineage>
        <taxon>Bacteria</taxon>
        <taxon>Bacillati</taxon>
        <taxon>Bacillota</taxon>
        <taxon>Bacilli</taxon>
        <taxon>Bacillales</taxon>
        <taxon>Thermoactinomycetaceae</taxon>
        <taxon>Polycladospora</taxon>
    </lineage>
</organism>